<evidence type="ECO:0000256" key="4">
    <source>
        <dbReference type="ARBA" id="ARBA00022989"/>
    </source>
</evidence>
<dbReference type="InParanoid" id="A0A165HMX5"/>
<feature type="transmembrane region" description="Helical" evidence="7">
    <location>
        <begin position="650"/>
        <end position="669"/>
    </location>
</feature>
<evidence type="ECO:0000256" key="2">
    <source>
        <dbReference type="ARBA" id="ARBA00022448"/>
    </source>
</evidence>
<feature type="compositionally biased region" description="Basic and acidic residues" evidence="6">
    <location>
        <begin position="399"/>
        <end position="409"/>
    </location>
</feature>
<feature type="transmembrane region" description="Helical" evidence="7">
    <location>
        <begin position="87"/>
        <end position="109"/>
    </location>
</feature>
<accession>A0A165HMX5</accession>
<dbReference type="Pfam" id="PF07690">
    <property type="entry name" value="MFS_1"/>
    <property type="match status" value="1"/>
</dbReference>
<keyword evidence="2" id="KW-0813">Transport</keyword>
<dbReference type="PROSITE" id="PS50850">
    <property type="entry name" value="MFS"/>
    <property type="match status" value="1"/>
</dbReference>
<feature type="transmembrane region" description="Helical" evidence="7">
    <location>
        <begin position="175"/>
        <end position="199"/>
    </location>
</feature>
<reference evidence="9 10" key="1">
    <citation type="journal article" date="2016" name="Mol. Biol. Evol.">
        <title>Comparative Genomics of Early-Diverging Mushroom-Forming Fungi Provides Insights into the Origins of Lignocellulose Decay Capabilities.</title>
        <authorList>
            <person name="Nagy L.G."/>
            <person name="Riley R."/>
            <person name="Tritt A."/>
            <person name="Adam C."/>
            <person name="Daum C."/>
            <person name="Floudas D."/>
            <person name="Sun H."/>
            <person name="Yadav J.S."/>
            <person name="Pangilinan J."/>
            <person name="Larsson K.H."/>
            <person name="Matsuura K."/>
            <person name="Barry K."/>
            <person name="Labutti K."/>
            <person name="Kuo R."/>
            <person name="Ohm R.A."/>
            <person name="Bhattacharya S.S."/>
            <person name="Shirouzu T."/>
            <person name="Yoshinaga Y."/>
            <person name="Martin F.M."/>
            <person name="Grigoriev I.V."/>
            <person name="Hibbett D.S."/>
        </authorList>
    </citation>
    <scope>NUCLEOTIDE SEQUENCE [LARGE SCALE GENOMIC DNA]</scope>
    <source>
        <strain evidence="9 10">93-53</strain>
    </source>
</reference>
<feature type="transmembrane region" description="Helical" evidence="7">
    <location>
        <begin position="536"/>
        <end position="555"/>
    </location>
</feature>
<evidence type="ECO:0000256" key="5">
    <source>
        <dbReference type="ARBA" id="ARBA00023136"/>
    </source>
</evidence>
<keyword evidence="3 7" id="KW-0812">Transmembrane</keyword>
<dbReference type="InterPro" id="IPR005828">
    <property type="entry name" value="MFS_sugar_transport-like"/>
</dbReference>
<evidence type="ECO:0000313" key="9">
    <source>
        <dbReference type="EMBL" id="KZT11946.1"/>
    </source>
</evidence>
<feature type="transmembrane region" description="Helical" evidence="7">
    <location>
        <begin position="587"/>
        <end position="609"/>
    </location>
</feature>
<dbReference type="Proteomes" id="UP000076871">
    <property type="component" value="Unassembled WGS sequence"/>
</dbReference>
<feature type="transmembrane region" description="Helical" evidence="7">
    <location>
        <begin position="490"/>
        <end position="510"/>
    </location>
</feature>
<dbReference type="GeneID" id="63824740"/>
<evidence type="ECO:0000256" key="3">
    <source>
        <dbReference type="ARBA" id="ARBA00022692"/>
    </source>
</evidence>
<feature type="domain" description="Major facilitator superfamily (MFS) profile" evidence="8">
    <location>
        <begin position="53"/>
        <end position="674"/>
    </location>
</feature>
<keyword evidence="5 7" id="KW-0472">Membrane</keyword>
<dbReference type="InterPro" id="IPR036259">
    <property type="entry name" value="MFS_trans_sf"/>
</dbReference>
<dbReference type="EMBL" id="KV427606">
    <property type="protein sequence ID" value="KZT11946.1"/>
    <property type="molecule type" value="Genomic_DNA"/>
</dbReference>
<feature type="compositionally biased region" description="Low complexity" evidence="6">
    <location>
        <begin position="336"/>
        <end position="347"/>
    </location>
</feature>
<dbReference type="PANTHER" id="PTHR23511:SF5">
    <property type="entry name" value="MAJOR FACILITATOR-TYPE TRANSPORTER HXNZ-RELATED"/>
    <property type="match status" value="1"/>
</dbReference>
<dbReference type="InterPro" id="IPR011701">
    <property type="entry name" value="MFS"/>
</dbReference>
<keyword evidence="4 7" id="KW-1133">Transmembrane helix</keyword>
<name>A0A165HMX5_9APHY</name>
<dbReference type="InterPro" id="IPR020846">
    <property type="entry name" value="MFS_dom"/>
</dbReference>
<feature type="compositionally biased region" description="Polar residues" evidence="6">
    <location>
        <begin position="389"/>
        <end position="398"/>
    </location>
</feature>
<dbReference type="GO" id="GO:0016020">
    <property type="term" value="C:membrane"/>
    <property type="evidence" value="ECO:0007669"/>
    <property type="project" value="UniProtKB-SubCell"/>
</dbReference>
<feature type="transmembrane region" description="Helical" evidence="7">
    <location>
        <begin position="562"/>
        <end position="581"/>
    </location>
</feature>
<evidence type="ECO:0000256" key="7">
    <source>
        <dbReference type="SAM" id="Phobius"/>
    </source>
</evidence>
<dbReference type="Gene3D" id="1.20.1250.20">
    <property type="entry name" value="MFS general substrate transporter like domains"/>
    <property type="match status" value="2"/>
</dbReference>
<dbReference type="GO" id="GO:0022857">
    <property type="term" value="F:transmembrane transporter activity"/>
    <property type="evidence" value="ECO:0007669"/>
    <property type="project" value="InterPro"/>
</dbReference>
<feature type="transmembrane region" description="Helical" evidence="7">
    <location>
        <begin position="219"/>
        <end position="241"/>
    </location>
</feature>
<evidence type="ECO:0000313" key="10">
    <source>
        <dbReference type="Proteomes" id="UP000076871"/>
    </source>
</evidence>
<organism evidence="9 10">
    <name type="scientific">Laetiporus sulphureus 93-53</name>
    <dbReference type="NCBI Taxonomy" id="1314785"/>
    <lineage>
        <taxon>Eukaryota</taxon>
        <taxon>Fungi</taxon>
        <taxon>Dikarya</taxon>
        <taxon>Basidiomycota</taxon>
        <taxon>Agaricomycotina</taxon>
        <taxon>Agaricomycetes</taxon>
        <taxon>Polyporales</taxon>
        <taxon>Laetiporus</taxon>
    </lineage>
</organism>
<feature type="transmembrane region" description="Helical" evidence="7">
    <location>
        <begin position="129"/>
        <end position="154"/>
    </location>
</feature>
<feature type="region of interest" description="Disordered" evidence="6">
    <location>
        <begin position="387"/>
        <end position="436"/>
    </location>
</feature>
<dbReference type="AlphaFoldDB" id="A0A165HMX5"/>
<keyword evidence="10" id="KW-1185">Reference proteome</keyword>
<comment type="subcellular location">
    <subcellularLocation>
        <location evidence="1">Membrane</location>
        <topology evidence="1">Multi-pass membrane protein</topology>
    </subcellularLocation>
</comment>
<feature type="compositionally biased region" description="Polar residues" evidence="6">
    <location>
        <begin position="410"/>
        <end position="420"/>
    </location>
</feature>
<sequence>MASLNRLSYFSAMSEDEDVDLEEGQCEGGKMDGRTPLDRTIDRIGMGWYQWTLLSLCGFGWLADNMWIQAIAIVLPRVQQHFSVRDSFIGTLSSSMFAGMMFGAVGWGTCSDLMGRTTAFNATLFLTSLFGVLASFASSFFWLCTSLFFLGSAVGGSMPTDGTLLLEHMPNGKQYLVTALSVFFSFGSVLAAVVGLLVIPGNSCPPAPAFCDVNTQNMGWKYLFSTLGIITLSMFLARILFFRLHESPRYLVHAGRPQEALESLQMISRFNGDELSLALDDVQDHIPAITTGAETAQDGQSCSLAKHGRFDVARETDVLVFDADTHDEDAETVQTSSEQSPIPSLSSRDGLRQTMSDLETKTYSSVGESNVPLDSHSFGAPAVLEETRCLSSHSTQSRPRSEDVKEDLSPRSSMSVSRATHTLPGDPSSFTRPRSRIREINNQRMSVTSSMYEVRPKIYWKLPRWLRKPLWAWLDRIGMVLSPEWMRTTLLVWAAWFAMSLAYTMFNVYLPKLLEGRSGSDPLAAPRSLQDSLKDIVIYALGGCPGAVLGAYLIDSPLGRRWSLAGSTFVTAFFCAVFVFVEQSWAVRASTVGISLSATAMWAVLYGWTPEIFGTKVRGSACGIASALSRIGGMIAPMLGGSLLSVNQSVPVYTSIAIFLLAGLCVLLLHEDEQERGSECVIVH</sequence>
<proteinExistence type="predicted"/>
<evidence type="ECO:0000256" key="6">
    <source>
        <dbReference type="SAM" id="MobiDB-lite"/>
    </source>
</evidence>
<dbReference type="PANTHER" id="PTHR23511">
    <property type="entry name" value="SYNAPTIC VESICLE GLYCOPROTEIN 2"/>
    <property type="match status" value="1"/>
</dbReference>
<gene>
    <name evidence="9" type="ORF">LAESUDRAFT_719888</name>
</gene>
<dbReference type="OrthoDB" id="4139357at2759"/>
<dbReference type="RefSeq" id="XP_040769594.1">
    <property type="nucleotide sequence ID" value="XM_040907711.1"/>
</dbReference>
<feature type="transmembrane region" description="Helical" evidence="7">
    <location>
        <begin position="48"/>
        <end position="75"/>
    </location>
</feature>
<evidence type="ECO:0000259" key="8">
    <source>
        <dbReference type="PROSITE" id="PS50850"/>
    </source>
</evidence>
<feature type="region of interest" description="Disordered" evidence="6">
    <location>
        <begin position="327"/>
        <end position="351"/>
    </location>
</feature>
<evidence type="ECO:0000256" key="1">
    <source>
        <dbReference type="ARBA" id="ARBA00004141"/>
    </source>
</evidence>
<dbReference type="STRING" id="1314785.A0A165HMX5"/>
<dbReference type="Pfam" id="PF00083">
    <property type="entry name" value="Sugar_tr"/>
    <property type="match status" value="1"/>
</dbReference>
<dbReference type="SUPFAM" id="SSF103473">
    <property type="entry name" value="MFS general substrate transporter"/>
    <property type="match status" value="1"/>
</dbReference>
<protein>
    <submittedName>
        <fullName evidence="9">MFS general substrate transporter</fullName>
    </submittedName>
</protein>